<accession>A0ABX7B6W8</accession>
<dbReference type="EMBL" id="CP067420">
    <property type="protein sequence ID" value="QQP90131.1"/>
    <property type="molecule type" value="Genomic_DNA"/>
</dbReference>
<protein>
    <submittedName>
        <fullName evidence="1">Uncharacterized protein</fullName>
    </submittedName>
</protein>
<name>A0ABX7B6W8_9PROT</name>
<dbReference type="RefSeq" id="WP_201077045.1">
    <property type="nucleotide sequence ID" value="NZ_CP067420.1"/>
</dbReference>
<dbReference type="Proteomes" id="UP000595197">
    <property type="component" value="Chromosome"/>
</dbReference>
<gene>
    <name evidence="1" type="ORF">IGS68_02345</name>
</gene>
<reference evidence="1" key="1">
    <citation type="submission" date="2021-02" db="EMBL/GenBank/DDBJ databases">
        <title>Skermanella TT6 skin isolate.</title>
        <authorList>
            <person name="Lee K."/>
            <person name="Ganzorig M."/>
        </authorList>
    </citation>
    <scope>NUCLEOTIDE SEQUENCE</scope>
    <source>
        <strain evidence="1">TT6</strain>
    </source>
</reference>
<organism evidence="1 2">
    <name type="scientific">Skermanella cutis</name>
    <dbReference type="NCBI Taxonomy" id="2775420"/>
    <lineage>
        <taxon>Bacteria</taxon>
        <taxon>Pseudomonadati</taxon>
        <taxon>Pseudomonadota</taxon>
        <taxon>Alphaproteobacteria</taxon>
        <taxon>Rhodospirillales</taxon>
        <taxon>Azospirillaceae</taxon>
        <taxon>Skermanella</taxon>
    </lineage>
</organism>
<keyword evidence="2" id="KW-1185">Reference proteome</keyword>
<evidence type="ECO:0000313" key="2">
    <source>
        <dbReference type="Proteomes" id="UP000595197"/>
    </source>
</evidence>
<evidence type="ECO:0000313" key="1">
    <source>
        <dbReference type="EMBL" id="QQP90131.1"/>
    </source>
</evidence>
<proteinExistence type="predicted"/>
<sequence>MANVIEIRNGTVVNNGDPDDAYLPVSTPISRPDGHYVAIGMDVEGPFSAEEARDRLGHLKKATRRELEDDDRRDQT</sequence>